<feature type="region of interest" description="Disordered" evidence="1">
    <location>
        <begin position="1"/>
        <end position="25"/>
    </location>
</feature>
<reference evidence="2 3" key="1">
    <citation type="journal article" date="2019" name="Appl. Microbiol. Biotechnol.">
        <title>Differential efficiency of wild type rhizogenic strains for rol gene transformation of plants.</title>
        <authorList>
            <person name="Desmet S."/>
            <person name="De Keyser E."/>
            <person name="Van Vaerenbergh J."/>
            <person name="Baeyen S."/>
            <person name="Van Huylenbroeck J."/>
            <person name="Geelen D."/>
            <person name="Dhooghe E."/>
        </authorList>
    </citation>
    <scope>NUCLEOTIDE SEQUENCE [LARGE SCALE GENOMIC DNA]</scope>
    <source>
        <strain evidence="2 3">MAFF210266</strain>
    </source>
</reference>
<name>A0A546XEY5_AGRTU</name>
<protein>
    <submittedName>
        <fullName evidence="2">Uncharacterized protein</fullName>
    </submittedName>
</protein>
<evidence type="ECO:0000256" key="1">
    <source>
        <dbReference type="SAM" id="MobiDB-lite"/>
    </source>
</evidence>
<gene>
    <name evidence="2" type="ORF">EXN61_26350</name>
</gene>
<dbReference type="AlphaFoldDB" id="A0A546XEY5"/>
<sequence>MLAITDVCGQQRSDKRPPLRDAAGGFEQKNIRITQRQIGNALSAAPEIIITVQYTLRHGASTGWSADLLSIAMTTVR</sequence>
<dbReference type="EMBL" id="SGOE01000013">
    <property type="protein sequence ID" value="TRA99309.1"/>
    <property type="molecule type" value="Genomic_DNA"/>
</dbReference>
<organism evidence="2 3">
    <name type="scientific">Agrobacterium tumefaciens</name>
    <dbReference type="NCBI Taxonomy" id="358"/>
    <lineage>
        <taxon>Bacteria</taxon>
        <taxon>Pseudomonadati</taxon>
        <taxon>Pseudomonadota</taxon>
        <taxon>Alphaproteobacteria</taxon>
        <taxon>Hyphomicrobiales</taxon>
        <taxon>Rhizobiaceae</taxon>
        <taxon>Rhizobium/Agrobacterium group</taxon>
        <taxon>Agrobacterium</taxon>
        <taxon>Agrobacterium tumefaciens complex</taxon>
    </lineage>
</organism>
<evidence type="ECO:0000313" key="3">
    <source>
        <dbReference type="Proteomes" id="UP000317023"/>
    </source>
</evidence>
<dbReference type="RefSeq" id="WP_142860055.1">
    <property type="nucleotide sequence ID" value="NZ_SGOE01000013.1"/>
</dbReference>
<dbReference type="Proteomes" id="UP000317023">
    <property type="component" value="Unassembled WGS sequence"/>
</dbReference>
<accession>A0A546XEY5</accession>
<comment type="caution">
    <text evidence="2">The sequence shown here is derived from an EMBL/GenBank/DDBJ whole genome shotgun (WGS) entry which is preliminary data.</text>
</comment>
<proteinExistence type="predicted"/>
<evidence type="ECO:0000313" key="2">
    <source>
        <dbReference type="EMBL" id="TRA99309.1"/>
    </source>
</evidence>